<feature type="region of interest" description="Disordered" evidence="1">
    <location>
        <begin position="51"/>
        <end position="70"/>
    </location>
</feature>
<accession>A0ABW4LPC8</accession>
<evidence type="ECO:0000259" key="3">
    <source>
        <dbReference type="Pfam" id="PF01551"/>
    </source>
</evidence>
<feature type="compositionally biased region" description="Polar residues" evidence="1">
    <location>
        <begin position="272"/>
        <end position="284"/>
    </location>
</feature>
<evidence type="ECO:0000313" key="4">
    <source>
        <dbReference type="EMBL" id="MFD1737030.1"/>
    </source>
</evidence>
<gene>
    <name evidence="4" type="ORF">ACFSCX_10690</name>
</gene>
<keyword evidence="2" id="KW-1133">Transmembrane helix</keyword>
<dbReference type="InterPro" id="IPR016047">
    <property type="entry name" value="M23ase_b-sheet_dom"/>
</dbReference>
<dbReference type="InterPro" id="IPR050570">
    <property type="entry name" value="Cell_wall_metabolism_enzyme"/>
</dbReference>
<proteinExistence type="predicted"/>
<feature type="domain" description="M23ase beta-sheet core" evidence="3">
    <location>
        <begin position="121"/>
        <end position="218"/>
    </location>
</feature>
<dbReference type="InterPro" id="IPR011055">
    <property type="entry name" value="Dup_hybrid_motif"/>
</dbReference>
<sequence>MREEEKFNSQKSKSQQFFKKRWVFPAIYLASAALILTAVLWYQNSTEIAEPTDLGTTNESEGTAYNQDDEAVPVTQTVEKFSMPVVDPNSIEIQKHFYDDNASAEEQEAALVFYNNTYTGNTGIDIVSKNGESFDVVASLSGTVTKSVKDPMLGYVVEVDHGNGITSMYSALENVKVEEGATVTQGEMLASAGRSLYNSEAGIHTHFEIRKDGTPVNPLDFFEKPLSSLQEEEIQHDEDIDDKTSTEPEQGTEEEEEEQPGEGEGDSEENTTDTPDASIGQGQA</sequence>
<dbReference type="Pfam" id="PF01551">
    <property type="entry name" value="Peptidase_M23"/>
    <property type="match status" value="1"/>
</dbReference>
<dbReference type="EMBL" id="JBHUEM010000014">
    <property type="protein sequence ID" value="MFD1737030.1"/>
    <property type="molecule type" value="Genomic_DNA"/>
</dbReference>
<feature type="compositionally biased region" description="Polar residues" evidence="1">
    <location>
        <begin position="54"/>
        <end position="66"/>
    </location>
</feature>
<dbReference type="Proteomes" id="UP001597214">
    <property type="component" value="Unassembled WGS sequence"/>
</dbReference>
<feature type="compositionally biased region" description="Acidic residues" evidence="1">
    <location>
        <begin position="250"/>
        <end position="271"/>
    </location>
</feature>
<feature type="transmembrane region" description="Helical" evidence="2">
    <location>
        <begin position="21"/>
        <end position="42"/>
    </location>
</feature>
<name>A0ABW4LPC8_9BACI</name>
<comment type="caution">
    <text evidence="4">The sequence shown here is derived from an EMBL/GenBank/DDBJ whole genome shotgun (WGS) entry which is preliminary data.</text>
</comment>
<evidence type="ECO:0000256" key="1">
    <source>
        <dbReference type="SAM" id="MobiDB-lite"/>
    </source>
</evidence>
<keyword evidence="2" id="KW-0812">Transmembrane</keyword>
<dbReference type="PANTHER" id="PTHR21666">
    <property type="entry name" value="PEPTIDASE-RELATED"/>
    <property type="match status" value="1"/>
</dbReference>
<dbReference type="CDD" id="cd12797">
    <property type="entry name" value="M23_peptidase"/>
    <property type="match status" value="1"/>
</dbReference>
<keyword evidence="5" id="KW-1185">Reference proteome</keyword>
<evidence type="ECO:0000313" key="5">
    <source>
        <dbReference type="Proteomes" id="UP001597214"/>
    </source>
</evidence>
<evidence type="ECO:0000256" key="2">
    <source>
        <dbReference type="SAM" id="Phobius"/>
    </source>
</evidence>
<reference evidence="5" key="1">
    <citation type="journal article" date="2019" name="Int. J. Syst. Evol. Microbiol.">
        <title>The Global Catalogue of Microorganisms (GCM) 10K type strain sequencing project: providing services to taxonomists for standard genome sequencing and annotation.</title>
        <authorList>
            <consortium name="The Broad Institute Genomics Platform"/>
            <consortium name="The Broad Institute Genome Sequencing Center for Infectious Disease"/>
            <person name="Wu L."/>
            <person name="Ma J."/>
        </authorList>
    </citation>
    <scope>NUCLEOTIDE SEQUENCE [LARGE SCALE GENOMIC DNA]</scope>
    <source>
        <strain evidence="5">CCUG 49339</strain>
    </source>
</reference>
<dbReference type="Gene3D" id="2.70.70.10">
    <property type="entry name" value="Glucose Permease (Domain IIA)"/>
    <property type="match status" value="1"/>
</dbReference>
<protein>
    <submittedName>
        <fullName evidence="4">Peptidoglycan DD-metalloendopeptidase family protein</fullName>
    </submittedName>
</protein>
<dbReference type="PANTHER" id="PTHR21666:SF291">
    <property type="entry name" value="STAGE II SPORULATION PROTEIN Q"/>
    <property type="match status" value="1"/>
</dbReference>
<feature type="compositionally biased region" description="Acidic residues" evidence="1">
    <location>
        <begin position="230"/>
        <end position="241"/>
    </location>
</feature>
<dbReference type="RefSeq" id="WP_377928225.1">
    <property type="nucleotide sequence ID" value="NZ_JBHUEM010000014.1"/>
</dbReference>
<organism evidence="4 5">
    <name type="scientific">Bacillus salitolerans</name>
    <dbReference type="NCBI Taxonomy" id="1437434"/>
    <lineage>
        <taxon>Bacteria</taxon>
        <taxon>Bacillati</taxon>
        <taxon>Bacillota</taxon>
        <taxon>Bacilli</taxon>
        <taxon>Bacillales</taxon>
        <taxon>Bacillaceae</taxon>
        <taxon>Bacillus</taxon>
    </lineage>
</organism>
<dbReference type="SUPFAM" id="SSF51261">
    <property type="entry name" value="Duplicated hybrid motif"/>
    <property type="match status" value="1"/>
</dbReference>
<feature type="region of interest" description="Disordered" evidence="1">
    <location>
        <begin position="229"/>
        <end position="284"/>
    </location>
</feature>
<keyword evidence="2" id="KW-0472">Membrane</keyword>